<accession>A0ABP1CMD3</accession>
<comment type="similarity">
    <text evidence="2 12">Belongs to the ELO family.</text>
</comment>
<evidence type="ECO:0000256" key="3">
    <source>
        <dbReference type="ARBA" id="ARBA00022516"/>
    </source>
</evidence>
<feature type="transmembrane region" description="Helical" evidence="12">
    <location>
        <begin position="204"/>
        <end position="222"/>
    </location>
</feature>
<comment type="catalytic activity">
    <reaction evidence="11">
        <text>a very-long-chain acyl-CoA + malonyl-CoA + H(+) = a very-long-chain 3-oxoacyl-CoA + CO2 + CoA</text>
        <dbReference type="Rhea" id="RHEA:32727"/>
        <dbReference type="ChEBI" id="CHEBI:15378"/>
        <dbReference type="ChEBI" id="CHEBI:16526"/>
        <dbReference type="ChEBI" id="CHEBI:57287"/>
        <dbReference type="ChEBI" id="CHEBI:57384"/>
        <dbReference type="ChEBI" id="CHEBI:90725"/>
        <dbReference type="ChEBI" id="CHEBI:90736"/>
        <dbReference type="EC" id="2.3.1.199"/>
    </reaction>
</comment>
<feature type="transmembrane region" description="Helical" evidence="12">
    <location>
        <begin position="37"/>
        <end position="55"/>
    </location>
</feature>
<keyword evidence="7 12" id="KW-1133">Transmembrane helix</keyword>
<dbReference type="InterPro" id="IPR030457">
    <property type="entry name" value="ELO_CS"/>
</dbReference>
<comment type="subcellular location">
    <subcellularLocation>
        <location evidence="1">Membrane</location>
        <topology evidence="1">Multi-pass membrane protein</topology>
    </subcellularLocation>
</comment>
<feature type="transmembrane region" description="Helical" evidence="12">
    <location>
        <begin position="242"/>
        <end position="262"/>
    </location>
</feature>
<feature type="transmembrane region" description="Helical" evidence="12">
    <location>
        <begin position="165"/>
        <end position="184"/>
    </location>
</feature>
<dbReference type="Proteomes" id="UP001497453">
    <property type="component" value="Chromosome 1"/>
</dbReference>
<dbReference type="Pfam" id="PF01151">
    <property type="entry name" value="ELO"/>
    <property type="match status" value="1"/>
</dbReference>
<evidence type="ECO:0000256" key="11">
    <source>
        <dbReference type="ARBA" id="ARBA00047375"/>
    </source>
</evidence>
<dbReference type="PROSITE" id="PS01188">
    <property type="entry name" value="ELO"/>
    <property type="match status" value="1"/>
</dbReference>
<dbReference type="EC" id="2.3.1.-" evidence="12"/>
<keyword evidence="4 12" id="KW-0808">Transferase</keyword>
<evidence type="ECO:0000256" key="6">
    <source>
        <dbReference type="ARBA" id="ARBA00022832"/>
    </source>
</evidence>
<evidence type="ECO:0000256" key="2">
    <source>
        <dbReference type="ARBA" id="ARBA00007263"/>
    </source>
</evidence>
<keyword evidence="5 12" id="KW-0812">Transmembrane</keyword>
<keyword evidence="14" id="KW-1185">Reference proteome</keyword>
<name>A0ABP1CMD3_9APHY</name>
<comment type="catalytic activity">
    <reaction evidence="12">
        <text>an acyl-CoA + malonyl-CoA + H(+) = a 3-oxoacyl-CoA + CO2 + CoA</text>
        <dbReference type="Rhea" id="RHEA:50252"/>
        <dbReference type="ChEBI" id="CHEBI:15378"/>
        <dbReference type="ChEBI" id="CHEBI:16526"/>
        <dbReference type="ChEBI" id="CHEBI:57287"/>
        <dbReference type="ChEBI" id="CHEBI:57384"/>
        <dbReference type="ChEBI" id="CHEBI:58342"/>
        <dbReference type="ChEBI" id="CHEBI:90726"/>
    </reaction>
    <physiologicalReaction direction="left-to-right" evidence="12">
        <dbReference type="Rhea" id="RHEA:50253"/>
    </physiologicalReaction>
</comment>
<keyword evidence="3 12" id="KW-0444">Lipid biosynthesis</keyword>
<gene>
    <name evidence="13" type="ORF">GFSPODELE1_LOCUS904</name>
</gene>
<feature type="transmembrane region" description="Helical" evidence="12">
    <location>
        <begin position="67"/>
        <end position="86"/>
    </location>
</feature>
<evidence type="ECO:0000256" key="8">
    <source>
        <dbReference type="ARBA" id="ARBA00023098"/>
    </source>
</evidence>
<evidence type="ECO:0000313" key="14">
    <source>
        <dbReference type="Proteomes" id="UP001497453"/>
    </source>
</evidence>
<evidence type="ECO:0000256" key="9">
    <source>
        <dbReference type="ARBA" id="ARBA00023136"/>
    </source>
</evidence>
<evidence type="ECO:0000256" key="1">
    <source>
        <dbReference type="ARBA" id="ARBA00004141"/>
    </source>
</evidence>
<evidence type="ECO:0000256" key="10">
    <source>
        <dbReference type="ARBA" id="ARBA00023160"/>
    </source>
</evidence>
<dbReference type="EMBL" id="OZ037944">
    <property type="protein sequence ID" value="CAL1695812.1"/>
    <property type="molecule type" value="Genomic_DNA"/>
</dbReference>
<organism evidence="13 14">
    <name type="scientific">Somion occarium</name>
    <dbReference type="NCBI Taxonomy" id="3059160"/>
    <lineage>
        <taxon>Eukaryota</taxon>
        <taxon>Fungi</taxon>
        <taxon>Dikarya</taxon>
        <taxon>Basidiomycota</taxon>
        <taxon>Agaricomycotina</taxon>
        <taxon>Agaricomycetes</taxon>
        <taxon>Polyporales</taxon>
        <taxon>Cerrenaceae</taxon>
        <taxon>Somion</taxon>
    </lineage>
</organism>
<proteinExistence type="inferred from homology"/>
<evidence type="ECO:0000256" key="12">
    <source>
        <dbReference type="RuleBase" id="RU361115"/>
    </source>
</evidence>
<keyword evidence="10 12" id="KW-0275">Fatty acid biosynthesis</keyword>
<sequence length="347" mass="39258">MAPLADFILKHVPLPSLPKHLTSYVPGKTPLSTPLEVLPALGLYLVVVFGIQAFMKNRPALKLQYLFQAHNLILSSGSAILLALIVEEVVPKVWKRGLFWGMCNQGMWLHSLEFYYMINYYFKYLELLDTVFLAFKKKPLAFLHVFHHSATALLCFTQLNGQTSVQWVPISINLLVHVIMYYYYYATAGGARIWWKKYLTTMQIVQFVIDLFAVYFGTYSYYAANYWPHLPNLGTCAGTEGAAIFGCVLLSSYLVLFINFYIQTYKTPAKGKKAIGNGKITNGSANGWTQARVEPFAIHREGIRKGPRLTSIALNSHPSSIPQQQDSFPFNTSFIPLKAAYDQIRVV</sequence>
<evidence type="ECO:0000256" key="7">
    <source>
        <dbReference type="ARBA" id="ARBA00022989"/>
    </source>
</evidence>
<reference evidence="14" key="1">
    <citation type="submission" date="2024-04" db="EMBL/GenBank/DDBJ databases">
        <authorList>
            <person name="Shaw F."/>
            <person name="Minotto A."/>
        </authorList>
    </citation>
    <scope>NUCLEOTIDE SEQUENCE [LARGE SCALE GENOMIC DNA]</scope>
</reference>
<keyword evidence="8 12" id="KW-0443">Lipid metabolism</keyword>
<keyword evidence="9 12" id="KW-0472">Membrane</keyword>
<dbReference type="InterPro" id="IPR002076">
    <property type="entry name" value="ELO_fam"/>
</dbReference>
<evidence type="ECO:0000256" key="5">
    <source>
        <dbReference type="ARBA" id="ARBA00022692"/>
    </source>
</evidence>
<dbReference type="PANTHER" id="PTHR11157">
    <property type="entry name" value="FATTY ACID ACYL TRANSFERASE-RELATED"/>
    <property type="match status" value="1"/>
</dbReference>
<evidence type="ECO:0000256" key="4">
    <source>
        <dbReference type="ARBA" id="ARBA00022679"/>
    </source>
</evidence>
<dbReference type="PANTHER" id="PTHR11157:SF134">
    <property type="entry name" value="ELONGATION OF FATTY ACIDS PROTEIN 1-RELATED"/>
    <property type="match status" value="1"/>
</dbReference>
<evidence type="ECO:0000313" key="13">
    <source>
        <dbReference type="EMBL" id="CAL1695812.1"/>
    </source>
</evidence>
<protein>
    <recommendedName>
        <fullName evidence="12">Elongation of fatty acids protein</fullName>
        <ecNumber evidence="12">2.3.1.-</ecNumber>
    </recommendedName>
</protein>
<keyword evidence="6 12" id="KW-0276">Fatty acid metabolism</keyword>